<evidence type="ECO:0000313" key="3">
    <source>
        <dbReference type="Proteomes" id="UP000321820"/>
    </source>
</evidence>
<dbReference type="CDD" id="cd20699">
    <property type="entry name" value="CdiI_ECL-like"/>
    <property type="match status" value="1"/>
</dbReference>
<evidence type="ECO:0000313" key="2">
    <source>
        <dbReference type="EMBL" id="QEE28744.1"/>
    </source>
</evidence>
<proteinExistence type="predicted"/>
<dbReference type="InterPro" id="IPR040509">
    <property type="entry name" value="CdiI_C"/>
</dbReference>
<dbReference type="OrthoDB" id="3700386at2"/>
<gene>
    <name evidence="2" type="ORF">FTW19_12490</name>
</gene>
<dbReference type="Proteomes" id="UP000321820">
    <property type="component" value="Chromosome"/>
</dbReference>
<evidence type="ECO:0000259" key="1">
    <source>
        <dbReference type="Pfam" id="PF18228"/>
    </source>
</evidence>
<dbReference type="EMBL" id="CP042806">
    <property type="protein sequence ID" value="QEE28744.1"/>
    <property type="molecule type" value="Genomic_DNA"/>
</dbReference>
<dbReference type="RefSeq" id="WP_147647934.1">
    <property type="nucleotide sequence ID" value="NZ_CP042806.1"/>
</dbReference>
<dbReference type="AlphaFoldDB" id="A0A5B9EAP6"/>
<dbReference type="KEGG" id="talb:FTW19_12490"/>
<sequence length="157" mass="17998">MPFSISFRDEPDVIDEELRLAHGDLVIGTFHEELYANLFELSRADYEALWKLALETVLSGQKAALIVYYVSPEQSSNMEWWPMYPDGDIVYFQNQMPWHDRFPEPFSLDAPFALLHNRRTISEDTGDAISEWVVHRSAIEAFLSTFPASPSRPGEAS</sequence>
<dbReference type="Gene3D" id="3.30.2450.20">
    <property type="match status" value="1"/>
</dbReference>
<reference evidence="2 3" key="1">
    <citation type="submission" date="2019-08" db="EMBL/GenBank/DDBJ databases">
        <title>Complete genome sequence of Terriglobus albidus strain ORNL.</title>
        <authorList>
            <person name="Podar M."/>
        </authorList>
    </citation>
    <scope>NUCLEOTIDE SEQUENCE [LARGE SCALE GENOMIC DNA]</scope>
    <source>
        <strain evidence="2 3">ORNL</strain>
    </source>
</reference>
<dbReference type="Pfam" id="PF18228">
    <property type="entry name" value="CdiI_N"/>
    <property type="match status" value="1"/>
</dbReference>
<accession>A0A5B9EAP6</accession>
<feature type="domain" description="CdiI C-terminal" evidence="1">
    <location>
        <begin position="42"/>
        <end position="142"/>
    </location>
</feature>
<organism evidence="2 3">
    <name type="scientific">Terriglobus albidus</name>
    <dbReference type="NCBI Taxonomy" id="1592106"/>
    <lineage>
        <taxon>Bacteria</taxon>
        <taxon>Pseudomonadati</taxon>
        <taxon>Acidobacteriota</taxon>
        <taxon>Terriglobia</taxon>
        <taxon>Terriglobales</taxon>
        <taxon>Acidobacteriaceae</taxon>
        <taxon>Terriglobus</taxon>
    </lineage>
</organism>
<keyword evidence="3" id="KW-1185">Reference proteome</keyword>
<name>A0A5B9EAP6_9BACT</name>
<protein>
    <recommendedName>
        <fullName evidence="1">CdiI C-terminal domain-containing protein</fullName>
    </recommendedName>
</protein>
<dbReference type="InterPro" id="IPR053755">
    <property type="entry name" value="CDI_immunity_sf"/>
</dbReference>